<evidence type="ECO:0000256" key="3">
    <source>
        <dbReference type="HAMAP-Rule" id="MF_00023"/>
    </source>
</evidence>
<dbReference type="PANTHER" id="PTHR30308">
    <property type="entry name" value="TMRNA-BINDING COMPONENT OF TRANS-TRANSLATION TAGGING COMPLEX"/>
    <property type="match status" value="1"/>
</dbReference>
<dbReference type="Proteomes" id="UP000366945">
    <property type="component" value="Unassembled WGS sequence"/>
</dbReference>
<dbReference type="NCBIfam" id="TIGR00086">
    <property type="entry name" value="smpB"/>
    <property type="match status" value="1"/>
</dbReference>
<dbReference type="GO" id="GO:0070930">
    <property type="term" value="P:trans-translation-dependent protein tagging"/>
    <property type="evidence" value="ECO:0007669"/>
    <property type="project" value="TreeGrafter"/>
</dbReference>
<organism evidence="5 6">
    <name type="scientific">Pandoraea pneumonica</name>
    <dbReference type="NCBI Taxonomy" id="2508299"/>
    <lineage>
        <taxon>Bacteria</taxon>
        <taxon>Pseudomonadati</taxon>
        <taxon>Pseudomonadota</taxon>
        <taxon>Betaproteobacteria</taxon>
        <taxon>Burkholderiales</taxon>
        <taxon>Burkholderiaceae</taxon>
        <taxon>Pandoraea</taxon>
    </lineage>
</organism>
<keyword evidence="6" id="KW-1185">Reference proteome</keyword>
<evidence type="ECO:0000313" key="6">
    <source>
        <dbReference type="Proteomes" id="UP000366945"/>
    </source>
</evidence>
<proteinExistence type="inferred from homology"/>
<dbReference type="PANTHER" id="PTHR30308:SF2">
    <property type="entry name" value="SSRA-BINDING PROTEIN"/>
    <property type="match status" value="1"/>
</dbReference>
<dbReference type="HAMAP" id="MF_00023">
    <property type="entry name" value="SmpB"/>
    <property type="match status" value="1"/>
</dbReference>
<evidence type="ECO:0000313" key="5">
    <source>
        <dbReference type="EMBL" id="VVD80152.1"/>
    </source>
</evidence>
<dbReference type="Gene3D" id="2.40.280.10">
    <property type="match status" value="1"/>
</dbReference>
<protein>
    <recommendedName>
        <fullName evidence="3">SsrA-binding protein</fullName>
    </recommendedName>
    <alternativeName>
        <fullName evidence="3">Small protein B</fullName>
    </alternativeName>
</protein>
<gene>
    <name evidence="3" type="primary">smpB</name>
    <name evidence="5" type="ORF">PPN31114_01086</name>
</gene>
<accession>A0A5E4SYL0</accession>
<keyword evidence="1 3" id="KW-0963">Cytoplasm</keyword>
<dbReference type="InterPro" id="IPR023620">
    <property type="entry name" value="SmpB"/>
</dbReference>
<dbReference type="OrthoDB" id="9805462at2"/>
<reference evidence="5 6" key="1">
    <citation type="submission" date="2019-08" db="EMBL/GenBank/DDBJ databases">
        <authorList>
            <person name="Peeters C."/>
        </authorList>
    </citation>
    <scope>NUCLEOTIDE SEQUENCE [LARGE SCALE GENOMIC DNA]</scope>
    <source>
        <strain evidence="5 6">LMG 31114</strain>
    </source>
</reference>
<dbReference type="CDD" id="cd09294">
    <property type="entry name" value="SmpB"/>
    <property type="match status" value="1"/>
</dbReference>
<dbReference type="GO" id="GO:0003723">
    <property type="term" value="F:RNA binding"/>
    <property type="evidence" value="ECO:0007669"/>
    <property type="project" value="UniProtKB-UniRule"/>
</dbReference>
<dbReference type="PROSITE" id="PS01317">
    <property type="entry name" value="SSRP"/>
    <property type="match status" value="1"/>
</dbReference>
<evidence type="ECO:0000256" key="2">
    <source>
        <dbReference type="ARBA" id="ARBA00022884"/>
    </source>
</evidence>
<name>A0A5E4SYL0_9BURK</name>
<dbReference type="AlphaFoldDB" id="A0A5E4SYL0"/>
<dbReference type="EMBL" id="CABPSK010000001">
    <property type="protein sequence ID" value="VVD80152.1"/>
    <property type="molecule type" value="Genomic_DNA"/>
</dbReference>
<feature type="compositionally biased region" description="Basic and acidic residues" evidence="4">
    <location>
        <begin position="126"/>
        <end position="142"/>
    </location>
</feature>
<comment type="function">
    <text evidence="3">Required for rescue of stalled ribosomes mediated by trans-translation. Binds to transfer-messenger RNA (tmRNA), required for stable association of tmRNA with ribosomes. tmRNA and SmpB together mimic tRNA shape, replacing the anticodon stem-loop with SmpB. tmRNA is encoded by the ssrA gene; the 2 termini fold to resemble tRNA(Ala) and it encodes a 'tag peptide', a short internal open reading frame. During trans-translation Ala-aminoacylated tmRNA acts like a tRNA, entering the A-site of stalled ribosomes, displacing the stalled mRNA. The ribosome then switches to translate the ORF on the tmRNA; the nascent peptide is terminated with the 'tag peptide' encoded by the tmRNA and targeted for degradation. The ribosome is freed to recommence translation, which seems to be the essential function of trans-translation.</text>
</comment>
<evidence type="ECO:0000256" key="4">
    <source>
        <dbReference type="SAM" id="MobiDB-lite"/>
    </source>
</evidence>
<dbReference type="InterPro" id="IPR000037">
    <property type="entry name" value="SsrA-bd_prot"/>
</dbReference>
<dbReference type="SUPFAM" id="SSF74982">
    <property type="entry name" value="Small protein B (SmpB)"/>
    <property type="match status" value="1"/>
</dbReference>
<evidence type="ECO:0000256" key="1">
    <source>
        <dbReference type="ARBA" id="ARBA00022490"/>
    </source>
</evidence>
<dbReference type="GO" id="GO:0005829">
    <property type="term" value="C:cytosol"/>
    <property type="evidence" value="ECO:0007669"/>
    <property type="project" value="TreeGrafter"/>
</dbReference>
<feature type="region of interest" description="Disordered" evidence="4">
    <location>
        <begin position="121"/>
        <end position="152"/>
    </location>
</feature>
<dbReference type="NCBIfam" id="NF003843">
    <property type="entry name" value="PRK05422.1"/>
    <property type="match status" value="1"/>
</dbReference>
<comment type="similarity">
    <text evidence="3">Belongs to the SmpB family.</text>
</comment>
<dbReference type="Pfam" id="PF01668">
    <property type="entry name" value="SmpB"/>
    <property type="match status" value="1"/>
</dbReference>
<keyword evidence="2 3" id="KW-0694">RNA-binding</keyword>
<dbReference type="InterPro" id="IPR020081">
    <property type="entry name" value="SsrA-bd_prot_CS"/>
</dbReference>
<dbReference type="GO" id="GO:0070929">
    <property type="term" value="P:trans-translation"/>
    <property type="evidence" value="ECO:0007669"/>
    <property type="project" value="UniProtKB-UniRule"/>
</dbReference>
<comment type="subcellular location">
    <subcellularLocation>
        <location evidence="3">Cytoplasm</location>
    </subcellularLocation>
    <text evidence="3">The tmRNA-SmpB complex associates with stalled 70S ribosomes.</text>
</comment>
<sequence length="152" mass="17503">MSIIDNKKAFFDYFIEERYEAGIVLEGWEVKAIRAGRAQIKEGYVVVKHGEIFLIGANISPLQTASTHIKPDPVRTRKLLLKADEIKKLIGKVEQRGYTLVPLNFHYSKGLVKCEIGLGKGKKQHDKRETEKQRDWDREKARLMRTPTPARD</sequence>